<dbReference type="Proteomes" id="UP001519293">
    <property type="component" value="Unassembled WGS sequence"/>
</dbReference>
<comment type="caution">
    <text evidence="1">The sequence shown here is derived from an EMBL/GenBank/DDBJ whole genome shotgun (WGS) entry which is preliminary data.</text>
</comment>
<keyword evidence="2" id="KW-1185">Reference proteome</keyword>
<dbReference type="EMBL" id="JAGIKZ010000010">
    <property type="protein sequence ID" value="MBP2241605.1"/>
    <property type="molecule type" value="Genomic_DNA"/>
</dbReference>
<protein>
    <submittedName>
        <fullName evidence="1">Uncharacterized protein</fullName>
    </submittedName>
</protein>
<evidence type="ECO:0000313" key="1">
    <source>
        <dbReference type="EMBL" id="MBP2241605.1"/>
    </source>
</evidence>
<gene>
    <name evidence="1" type="ORF">J2Z40_002168</name>
</gene>
<evidence type="ECO:0000313" key="2">
    <source>
        <dbReference type="Proteomes" id="UP001519293"/>
    </source>
</evidence>
<proteinExistence type="predicted"/>
<accession>A0ABS4RGW1</accession>
<organism evidence="1 2">
    <name type="scientific">Cytobacillus eiseniae</name>
    <dbReference type="NCBI Taxonomy" id="762947"/>
    <lineage>
        <taxon>Bacteria</taxon>
        <taxon>Bacillati</taxon>
        <taxon>Bacillota</taxon>
        <taxon>Bacilli</taxon>
        <taxon>Bacillales</taxon>
        <taxon>Bacillaceae</taxon>
        <taxon>Cytobacillus</taxon>
    </lineage>
</organism>
<sequence length="61" mass="6896">MFSTTVEGNGALEWRRNVIFLGGHLVGLKQSYTVYKKDVPEFATLRYFTNGVSIIQQEGDI</sequence>
<name>A0ABS4RGW1_9BACI</name>
<reference evidence="1 2" key="1">
    <citation type="submission" date="2021-03" db="EMBL/GenBank/DDBJ databases">
        <title>Genomic Encyclopedia of Type Strains, Phase IV (KMG-IV): sequencing the most valuable type-strain genomes for metagenomic binning, comparative biology and taxonomic classification.</title>
        <authorList>
            <person name="Goeker M."/>
        </authorList>
    </citation>
    <scope>NUCLEOTIDE SEQUENCE [LARGE SCALE GENOMIC DNA]</scope>
    <source>
        <strain evidence="1 2">DSM 26675</strain>
    </source>
</reference>